<evidence type="ECO:0000256" key="2">
    <source>
        <dbReference type="ARBA" id="ARBA00023203"/>
    </source>
</evidence>
<dbReference type="InterPro" id="IPR028290">
    <property type="entry name" value="WASH1"/>
</dbReference>
<feature type="compositionally biased region" description="Low complexity" evidence="3">
    <location>
        <begin position="497"/>
        <end position="507"/>
    </location>
</feature>
<evidence type="ECO:0000313" key="5">
    <source>
        <dbReference type="EMBL" id="CCC50496.1"/>
    </source>
</evidence>
<feature type="compositionally biased region" description="Pro residues" evidence="3">
    <location>
        <begin position="461"/>
        <end position="471"/>
    </location>
</feature>
<protein>
    <recommendedName>
        <fullName evidence="4">WASH1 WAHD domain-containing protein</fullName>
    </recommendedName>
</protein>
<dbReference type="GO" id="GO:0003779">
    <property type="term" value="F:actin binding"/>
    <property type="evidence" value="ECO:0007669"/>
    <property type="project" value="UniProtKB-KW"/>
</dbReference>
<feature type="compositionally biased region" description="Pro residues" evidence="3">
    <location>
        <begin position="547"/>
        <end position="610"/>
    </location>
</feature>
<dbReference type="PANTHER" id="PTHR23331">
    <property type="entry name" value="CXYORF1"/>
    <property type="match status" value="1"/>
</dbReference>
<dbReference type="AlphaFoldDB" id="G0U2J3"/>
<dbReference type="PANTHER" id="PTHR23331:SF1">
    <property type="entry name" value="WASH COMPLEX SUBUNIT 1"/>
    <property type="match status" value="1"/>
</dbReference>
<dbReference type="GO" id="GO:0034314">
    <property type="term" value="P:Arp2/3 complex-mediated actin nucleation"/>
    <property type="evidence" value="ECO:0007669"/>
    <property type="project" value="InterPro"/>
</dbReference>
<evidence type="ECO:0000256" key="1">
    <source>
        <dbReference type="ARBA" id="ARBA00005602"/>
    </source>
</evidence>
<reference evidence="5" key="1">
    <citation type="journal article" date="2012" name="Proc. Natl. Acad. Sci. U.S.A.">
        <title>Antigenic diversity is generated by distinct evolutionary mechanisms in African trypanosome species.</title>
        <authorList>
            <person name="Jackson A.P."/>
            <person name="Berry A."/>
            <person name="Aslett M."/>
            <person name="Allison H.C."/>
            <person name="Burton P."/>
            <person name="Vavrova-Anderson J."/>
            <person name="Brown R."/>
            <person name="Browne H."/>
            <person name="Corton N."/>
            <person name="Hauser H."/>
            <person name="Gamble J."/>
            <person name="Gilderthorp R."/>
            <person name="Marcello L."/>
            <person name="McQuillan J."/>
            <person name="Otto T.D."/>
            <person name="Quail M.A."/>
            <person name="Sanders M.J."/>
            <person name="van Tonder A."/>
            <person name="Ginger M.L."/>
            <person name="Field M.C."/>
            <person name="Barry J.D."/>
            <person name="Hertz-Fowler C."/>
            <person name="Berriman M."/>
        </authorList>
    </citation>
    <scope>NUCLEOTIDE SEQUENCE</scope>
    <source>
        <strain evidence="5">Y486</strain>
    </source>
</reference>
<dbReference type="VEuPathDB" id="TriTrypDB:TvY486_0903170"/>
<dbReference type="GO" id="GO:0005769">
    <property type="term" value="C:early endosome"/>
    <property type="evidence" value="ECO:0007669"/>
    <property type="project" value="InterPro"/>
</dbReference>
<feature type="compositionally biased region" description="Basic and acidic residues" evidence="3">
    <location>
        <begin position="321"/>
        <end position="338"/>
    </location>
</feature>
<dbReference type="GO" id="GO:0005829">
    <property type="term" value="C:cytosol"/>
    <property type="evidence" value="ECO:0007669"/>
    <property type="project" value="GOC"/>
</dbReference>
<dbReference type="GO" id="GO:0043014">
    <property type="term" value="F:alpha-tubulin binding"/>
    <property type="evidence" value="ECO:0007669"/>
    <property type="project" value="InterPro"/>
</dbReference>
<dbReference type="GO" id="GO:0071203">
    <property type="term" value="C:WASH complex"/>
    <property type="evidence" value="ECO:0007669"/>
    <property type="project" value="InterPro"/>
</dbReference>
<dbReference type="GO" id="GO:0006887">
    <property type="term" value="P:exocytosis"/>
    <property type="evidence" value="ECO:0007669"/>
    <property type="project" value="TreeGrafter"/>
</dbReference>
<dbReference type="GO" id="GO:0043015">
    <property type="term" value="F:gamma-tubulin binding"/>
    <property type="evidence" value="ECO:0007669"/>
    <property type="project" value="TreeGrafter"/>
</dbReference>
<feature type="compositionally biased region" description="Pro residues" evidence="3">
    <location>
        <begin position="389"/>
        <end position="428"/>
    </location>
</feature>
<dbReference type="InterPro" id="IPR021854">
    <property type="entry name" value="WASH1_WAHD"/>
</dbReference>
<evidence type="ECO:0000259" key="4">
    <source>
        <dbReference type="Pfam" id="PF11945"/>
    </source>
</evidence>
<feature type="domain" description="WASH1 WAHD" evidence="4">
    <location>
        <begin position="203"/>
        <end position="320"/>
    </location>
</feature>
<comment type="similarity">
    <text evidence="1">Belongs to the WASH1 family.</text>
</comment>
<feature type="domain" description="WASH1 WAHD" evidence="4">
    <location>
        <begin position="27"/>
        <end position="93"/>
    </location>
</feature>
<organism evidence="5">
    <name type="scientific">Trypanosoma vivax (strain Y486)</name>
    <dbReference type="NCBI Taxonomy" id="1055687"/>
    <lineage>
        <taxon>Eukaryota</taxon>
        <taxon>Discoba</taxon>
        <taxon>Euglenozoa</taxon>
        <taxon>Kinetoplastea</taxon>
        <taxon>Metakinetoplastina</taxon>
        <taxon>Trypanosomatida</taxon>
        <taxon>Trypanosomatidae</taxon>
        <taxon>Trypanosoma</taxon>
        <taxon>Duttonella</taxon>
    </lineage>
</organism>
<dbReference type="GO" id="GO:0032456">
    <property type="term" value="P:endocytic recycling"/>
    <property type="evidence" value="ECO:0007669"/>
    <property type="project" value="TreeGrafter"/>
</dbReference>
<dbReference type="GO" id="GO:0055037">
    <property type="term" value="C:recycling endosome"/>
    <property type="evidence" value="ECO:0007669"/>
    <property type="project" value="TreeGrafter"/>
</dbReference>
<dbReference type="Pfam" id="PF11945">
    <property type="entry name" value="WASH_WAHD"/>
    <property type="match status" value="2"/>
</dbReference>
<keyword evidence="2" id="KW-0009">Actin-binding</keyword>
<feature type="region of interest" description="Disordered" evidence="3">
    <location>
        <begin position="318"/>
        <end position="345"/>
    </location>
</feature>
<gene>
    <name evidence="5" type="ORF">TVY486_0903170</name>
</gene>
<evidence type="ECO:0000256" key="3">
    <source>
        <dbReference type="SAM" id="MobiDB-lite"/>
    </source>
</evidence>
<dbReference type="EMBL" id="HE573025">
    <property type="protein sequence ID" value="CCC50496.1"/>
    <property type="molecule type" value="Genomic_DNA"/>
</dbReference>
<feature type="region of interest" description="Disordered" evidence="3">
    <location>
        <begin position="362"/>
        <end position="621"/>
    </location>
</feature>
<accession>G0U2J3</accession>
<dbReference type="GO" id="GO:0042147">
    <property type="term" value="P:retrograde transport, endosome to Golgi"/>
    <property type="evidence" value="ECO:0007669"/>
    <property type="project" value="TreeGrafter"/>
</dbReference>
<feature type="region of interest" description="Disordered" evidence="3">
    <location>
        <begin position="124"/>
        <end position="182"/>
    </location>
</feature>
<proteinExistence type="inferred from homology"/>
<name>G0U2J3_TRYVY</name>
<sequence>MPCSGAVVPIDGYSVPLPLTSGGCLAMMSVISALEELDRITEKVLGNIEATAEQSRQKLEHLQERIIACAEHVVQLQGRREAMVVKSKTKFPKRKPQSFPVAALRCDRRKNVVSRRKRVMPVVVAASDSDASDEDAGRAERGGAGENSRSRGSRRDASTCPRPVRHLEGPAVDQRPMRPLNPTKHMSFADVMPLSAAWRYHGAKDRGLGRLPPNLTSVSSLLLFNTHENIYKEYHELDVLSQQRQERVVSNRRRLEGTTDVHRDYVTQFSTDDYAFVPHMEEVANLMEDLPENLPLDDIAEVAWNDYSLEEGDNIAPSWQRRLDDREGDGNESRLGARERKKQQPMLAIAANANPSAATTAISAIPPGKLPPPPPPPPPLAFGSAPHGKVPPPPPPGSKKSSGPPPPPPPPPSLKNASIPPPPPPPAPGKMKGLVPPPAVEARNPPGAPSAKGPPLLGNAPPAPPPPPPPSSQGKTAPKTVPKPPEPRSAPKATPKNNLDALSSLLANRRKGILGMHSDDEDADDKRVSPPSTTKGPRADGDKTIPGAPPPPAKAPPPPPPPPPPPKAPPPPSKAAPPPPSKGAPPPPAKAPPPPPPKAPPPPPPAPGKVPPRRVVDDDDW</sequence>
<feature type="compositionally biased region" description="Pro residues" evidence="3">
    <location>
        <begin position="368"/>
        <end position="380"/>
    </location>
</feature>